<protein>
    <submittedName>
        <fullName evidence="3">Porin family protein</fullName>
    </submittedName>
</protein>
<reference evidence="3" key="1">
    <citation type="submission" date="2020-02" db="EMBL/GenBank/DDBJ databases">
        <title>Draft genome sequence of Candidatus Afipia apatlaquensis IBT-C3, a potential strain for decolorization of textile dyes.</title>
        <authorList>
            <person name="Sanchez-Reyes A."/>
            <person name="Breton-Deval L."/>
            <person name="Mangelson H."/>
            <person name="Sanchez-Flores A."/>
        </authorList>
    </citation>
    <scope>NUCLEOTIDE SEQUENCE [LARGE SCALE GENOMIC DNA]</scope>
    <source>
        <strain evidence="3">IBT-C3</strain>
    </source>
</reference>
<dbReference type="EMBL" id="JAAMRR010000520">
    <property type="protein sequence ID" value="NGX95522.1"/>
    <property type="molecule type" value="Genomic_DNA"/>
</dbReference>
<dbReference type="PANTHER" id="PTHR34001:SF3">
    <property type="entry name" value="BLL7405 PROTEIN"/>
    <property type="match status" value="1"/>
</dbReference>
<comment type="caution">
    <text evidence="3">The sequence shown here is derived from an EMBL/GenBank/DDBJ whole genome shotgun (WGS) entry which is preliminary data.</text>
</comment>
<evidence type="ECO:0000313" key="3">
    <source>
        <dbReference type="EMBL" id="NGX95522.1"/>
    </source>
</evidence>
<comment type="similarity">
    <text evidence="1">Belongs to the Omp25/RopB family.</text>
</comment>
<feature type="chain" id="PRO_5028850195" evidence="2">
    <location>
        <begin position="20"/>
        <end position="274"/>
    </location>
</feature>
<proteinExistence type="inferred from homology"/>
<evidence type="ECO:0000313" key="4">
    <source>
        <dbReference type="Proteomes" id="UP000480266"/>
    </source>
</evidence>
<dbReference type="SUPFAM" id="SSF56925">
    <property type="entry name" value="OMPA-like"/>
    <property type="match status" value="1"/>
</dbReference>
<evidence type="ECO:0000256" key="2">
    <source>
        <dbReference type="SAM" id="SignalP"/>
    </source>
</evidence>
<dbReference type="InterPro" id="IPR011250">
    <property type="entry name" value="OMP/PagP_B-barrel"/>
</dbReference>
<feature type="signal peptide" evidence="2">
    <location>
        <begin position="1"/>
        <end position="19"/>
    </location>
</feature>
<gene>
    <name evidence="3" type="ORF">G4V63_09925</name>
</gene>
<keyword evidence="2" id="KW-0732">Signal</keyword>
<evidence type="ECO:0000256" key="1">
    <source>
        <dbReference type="ARBA" id="ARBA00038306"/>
    </source>
</evidence>
<accession>A0A7C9RFE2</accession>
<organism evidence="3 4">
    <name type="scientific">Candidatus Afipia apatlaquensis</name>
    <dbReference type="NCBI Taxonomy" id="2712852"/>
    <lineage>
        <taxon>Bacteria</taxon>
        <taxon>Pseudomonadati</taxon>
        <taxon>Pseudomonadota</taxon>
        <taxon>Alphaproteobacteria</taxon>
        <taxon>Hyphomicrobiales</taxon>
        <taxon>Nitrobacteraceae</taxon>
        <taxon>Afipia</taxon>
    </lineage>
</organism>
<dbReference type="InterPro" id="IPR051692">
    <property type="entry name" value="OMP-like"/>
</dbReference>
<dbReference type="PANTHER" id="PTHR34001">
    <property type="entry name" value="BLL7405 PROTEIN"/>
    <property type="match status" value="1"/>
</dbReference>
<sequence length="274" mass="29213">MRRMVLAMMMAAAAQGAQAADYPEDLPVLRGMLRESPRYVRWQGFYAGGQAAYGSSDHNFNGATSNMTAQQLALTTIEKEFQVSSWPVIGGKVSHQSSAFGGFAGYNAQWGDAVLGVDASYMHGNFGGAAAGSMGRQFTTSDGINNNVLVTSSASIKFTDILTLRGRAAYAIGSFLPYLFGGVAFGLADSTRTNVIDAQGTNPGPPPTNAYGPVTYTASENQHGRLKVGYTMGLGTEVMLFGNVFGRAEWEYIRFTGPIDTNINTVRGGLGYRF</sequence>
<dbReference type="Proteomes" id="UP000480266">
    <property type="component" value="Unassembled WGS sequence"/>
</dbReference>
<dbReference type="AlphaFoldDB" id="A0A7C9RFE2"/>
<name>A0A7C9RFE2_9BRAD</name>
<keyword evidence="4" id="KW-1185">Reference proteome</keyword>